<evidence type="ECO:0000256" key="1">
    <source>
        <dbReference type="SAM" id="MobiDB-lite"/>
    </source>
</evidence>
<protein>
    <recommendedName>
        <fullName evidence="2">MOSC domain-containing protein</fullName>
    </recommendedName>
</protein>
<dbReference type="PATRIC" id="fig|1227487.5.peg.362"/>
<dbReference type="PROSITE" id="PS51340">
    <property type="entry name" value="MOSC"/>
    <property type="match status" value="1"/>
</dbReference>
<dbReference type="GO" id="GO:0030151">
    <property type="term" value="F:molybdenum ion binding"/>
    <property type="evidence" value="ECO:0007669"/>
    <property type="project" value="InterPro"/>
</dbReference>
<name>M0DJP7_HALPD</name>
<gene>
    <name evidence="3" type="ORF">C474_01761</name>
</gene>
<dbReference type="Pfam" id="PF03473">
    <property type="entry name" value="MOSC"/>
    <property type="match status" value="1"/>
</dbReference>
<dbReference type="EMBL" id="AOIV01000004">
    <property type="protein sequence ID" value="ELZ34394.1"/>
    <property type="molecule type" value="Genomic_DNA"/>
</dbReference>
<proteinExistence type="predicted"/>
<reference evidence="3 4" key="1">
    <citation type="journal article" date="2014" name="PLoS Genet.">
        <title>Phylogenetically driven sequencing of extremely halophilic archaea reveals strategies for static and dynamic osmo-response.</title>
        <authorList>
            <person name="Becker E.A."/>
            <person name="Seitzer P.M."/>
            <person name="Tritt A."/>
            <person name="Larsen D."/>
            <person name="Krusor M."/>
            <person name="Yao A.I."/>
            <person name="Wu D."/>
            <person name="Madern D."/>
            <person name="Eisen J.A."/>
            <person name="Darling A.E."/>
            <person name="Facciotti M.T."/>
        </authorList>
    </citation>
    <scope>NUCLEOTIDE SEQUENCE [LARGE SCALE GENOMIC DNA]</scope>
    <source>
        <strain evidence="3 4">JCM 14848</strain>
    </source>
</reference>
<dbReference type="Proteomes" id="UP000011513">
    <property type="component" value="Unassembled WGS sequence"/>
</dbReference>
<dbReference type="OrthoDB" id="211216at2157"/>
<dbReference type="SUPFAM" id="SSF141673">
    <property type="entry name" value="MOSC N-terminal domain-like"/>
    <property type="match status" value="1"/>
</dbReference>
<dbReference type="AlphaFoldDB" id="M0DJP7"/>
<dbReference type="eggNOG" id="arCOG04766">
    <property type="taxonomic scope" value="Archaea"/>
</dbReference>
<accession>M0DJP7</accession>
<evidence type="ECO:0000313" key="3">
    <source>
        <dbReference type="EMBL" id="ELZ34394.1"/>
    </source>
</evidence>
<feature type="domain" description="MOSC" evidence="2">
    <location>
        <begin position="118"/>
        <end position="303"/>
    </location>
</feature>
<sequence length="310" mass="34912">MADERTESASDADSDSDSELKHAPTAVVRRLTTFPVKSLDGCDRDSVRVVRNGGLDGDREFALFDSAGEYVNGKRERSIHRVRADFDFETRTLRVSLPDRETEAFDVDDDADGARLTERLSEYFGYEVSLRRNREGGFPDDTEASGPTVISTATLREVASWFDGIGVDGMRRRLRANVELGGLDRELPAFWEDRLFDRRGRVVDFRIGDVRFAGVNPCQRCVVPSRDPDTGEEYDGLRETFVRRRRETMPAWSEGVPERRSGGRQTESGGDWFDHNFRLMVNTRVAASSWGETLAVGDEVRVGDSRPADD</sequence>
<dbReference type="RefSeq" id="WP_008383359.1">
    <property type="nucleotide sequence ID" value="NZ_AOIV01000004.1"/>
</dbReference>
<dbReference type="InParanoid" id="M0DJP7"/>
<dbReference type="InterPro" id="IPR005302">
    <property type="entry name" value="MoCF_Sase_C"/>
</dbReference>
<keyword evidence="4" id="KW-1185">Reference proteome</keyword>
<evidence type="ECO:0000313" key="4">
    <source>
        <dbReference type="Proteomes" id="UP000011513"/>
    </source>
</evidence>
<dbReference type="InterPro" id="IPR005303">
    <property type="entry name" value="MOCOS_middle"/>
</dbReference>
<evidence type="ECO:0000259" key="2">
    <source>
        <dbReference type="PROSITE" id="PS51340"/>
    </source>
</evidence>
<dbReference type="Pfam" id="PF03476">
    <property type="entry name" value="MOSC_N"/>
    <property type="match status" value="1"/>
</dbReference>
<feature type="region of interest" description="Disordered" evidence="1">
    <location>
        <begin position="248"/>
        <end position="269"/>
    </location>
</feature>
<organism evidence="3 4">
    <name type="scientific">Halogeometricum pallidum JCM 14848</name>
    <dbReference type="NCBI Taxonomy" id="1227487"/>
    <lineage>
        <taxon>Archaea</taxon>
        <taxon>Methanobacteriati</taxon>
        <taxon>Methanobacteriota</taxon>
        <taxon>Stenosarchaea group</taxon>
        <taxon>Halobacteria</taxon>
        <taxon>Halobacteriales</taxon>
        <taxon>Haloferacaceae</taxon>
        <taxon>Halogeometricum</taxon>
    </lineage>
</organism>
<dbReference type="GO" id="GO:0030170">
    <property type="term" value="F:pyridoxal phosphate binding"/>
    <property type="evidence" value="ECO:0007669"/>
    <property type="project" value="InterPro"/>
</dbReference>
<feature type="region of interest" description="Disordered" evidence="1">
    <location>
        <begin position="1"/>
        <end position="24"/>
    </location>
</feature>
<comment type="caution">
    <text evidence="3">The sequence shown here is derived from an EMBL/GenBank/DDBJ whole genome shotgun (WGS) entry which is preliminary data.</text>
</comment>
<dbReference type="GO" id="GO:0003824">
    <property type="term" value="F:catalytic activity"/>
    <property type="evidence" value="ECO:0007669"/>
    <property type="project" value="InterPro"/>
</dbReference>